<protein>
    <submittedName>
        <fullName evidence="6">Uncharacterized protein</fullName>
    </submittedName>
</protein>
<dbReference type="FunFam" id="4.10.410.10:FF:000021">
    <property type="entry name" value="Serine protease inhibitor, putative"/>
    <property type="match status" value="1"/>
</dbReference>
<sequence length="154" mass="17059">MLLIVICTLLFALQAQGQNTGSPFTPPYCPYGLRTKPGQCNLQMISPCDCNLNNIRCGHDGECPGNYKCCSWGCGCRDMCVPPGVTEWPVERPLSSRCELPVVSGPCKARIPRYYFNRRTGRCETFFYGGCCGNANNFETLSACTSTCQSNYYK</sequence>
<dbReference type="GO" id="GO:0004867">
    <property type="term" value="F:serine-type endopeptidase inhibitor activity"/>
    <property type="evidence" value="ECO:0007669"/>
    <property type="project" value="InterPro"/>
</dbReference>
<dbReference type="GO" id="GO:0005615">
    <property type="term" value="C:extracellular space"/>
    <property type="evidence" value="ECO:0007669"/>
    <property type="project" value="TreeGrafter"/>
</dbReference>
<keyword evidence="3" id="KW-0732">Signal</keyword>
<evidence type="ECO:0000256" key="1">
    <source>
        <dbReference type="ARBA" id="ARBA00022690"/>
    </source>
</evidence>
<dbReference type="PANTHER" id="PTHR10083:SF374">
    <property type="entry name" value="BPTI_KUNITZ INHIBITOR DOMAIN-CONTAINING PROTEIN"/>
    <property type="match status" value="1"/>
</dbReference>
<organism evidence="6 7">
    <name type="scientific">Magallana gigas</name>
    <name type="common">Pacific oyster</name>
    <name type="synonym">Crassostrea gigas</name>
    <dbReference type="NCBI Taxonomy" id="29159"/>
    <lineage>
        <taxon>Eukaryota</taxon>
        <taxon>Metazoa</taxon>
        <taxon>Spiralia</taxon>
        <taxon>Lophotrochozoa</taxon>
        <taxon>Mollusca</taxon>
        <taxon>Bivalvia</taxon>
        <taxon>Autobranchia</taxon>
        <taxon>Pteriomorphia</taxon>
        <taxon>Ostreida</taxon>
        <taxon>Ostreoidea</taxon>
        <taxon>Ostreidae</taxon>
        <taxon>Magallana</taxon>
    </lineage>
</organism>
<dbReference type="Pfam" id="PF00014">
    <property type="entry name" value="Kunitz_BPTI"/>
    <property type="match status" value="1"/>
</dbReference>
<dbReference type="InterPro" id="IPR002223">
    <property type="entry name" value="Kunitz_BPTI"/>
</dbReference>
<keyword evidence="7" id="KW-1185">Reference proteome</keyword>
<evidence type="ECO:0000256" key="2">
    <source>
        <dbReference type="ARBA" id="ARBA00023157"/>
    </source>
</evidence>
<dbReference type="Pfam" id="PF00095">
    <property type="entry name" value="WAP"/>
    <property type="match status" value="1"/>
</dbReference>
<reference evidence="6" key="1">
    <citation type="submission" date="2022-08" db="UniProtKB">
        <authorList>
            <consortium name="EnsemblMetazoa"/>
        </authorList>
    </citation>
    <scope>IDENTIFICATION</scope>
    <source>
        <strain evidence="6">05x7-T-G4-1.051#20</strain>
    </source>
</reference>
<dbReference type="InterPro" id="IPR020901">
    <property type="entry name" value="Prtase_inh_Kunz-CS"/>
</dbReference>
<dbReference type="InterPro" id="IPR036645">
    <property type="entry name" value="Elafin-like_sf"/>
</dbReference>
<name>A0A8W8NSH9_MAGGI</name>
<dbReference type="InterPro" id="IPR008197">
    <property type="entry name" value="WAP_dom"/>
</dbReference>
<dbReference type="SMART" id="SM00131">
    <property type="entry name" value="KU"/>
    <property type="match status" value="1"/>
</dbReference>
<feature type="domain" description="WAP" evidence="5">
    <location>
        <begin position="33"/>
        <end position="84"/>
    </location>
</feature>
<dbReference type="PANTHER" id="PTHR10083">
    <property type="entry name" value="KUNITZ-TYPE PROTEASE INHIBITOR-RELATED"/>
    <property type="match status" value="1"/>
</dbReference>
<dbReference type="PROSITE" id="PS00280">
    <property type="entry name" value="BPTI_KUNITZ_1"/>
    <property type="match status" value="1"/>
</dbReference>
<dbReference type="AlphaFoldDB" id="A0A8W8NSH9"/>
<keyword evidence="2" id="KW-1015">Disulfide bond</keyword>
<dbReference type="EnsemblMetazoa" id="G7851.1">
    <property type="protein sequence ID" value="G7851.1:cds"/>
    <property type="gene ID" value="G7851"/>
</dbReference>
<evidence type="ECO:0000259" key="4">
    <source>
        <dbReference type="PROSITE" id="PS50279"/>
    </source>
</evidence>
<dbReference type="PROSITE" id="PS50279">
    <property type="entry name" value="BPTI_KUNITZ_2"/>
    <property type="match status" value="1"/>
</dbReference>
<dbReference type="PRINTS" id="PR00759">
    <property type="entry name" value="BASICPTASE"/>
</dbReference>
<feature type="chain" id="PRO_5036492603" evidence="3">
    <location>
        <begin position="18"/>
        <end position="154"/>
    </location>
</feature>
<dbReference type="InterPro" id="IPR036880">
    <property type="entry name" value="Kunitz_BPTI_sf"/>
</dbReference>
<keyword evidence="1" id="KW-0646">Protease inhibitor</keyword>
<evidence type="ECO:0000313" key="6">
    <source>
        <dbReference type="EnsemblMetazoa" id="G7851.1:cds"/>
    </source>
</evidence>
<dbReference type="InterPro" id="IPR050098">
    <property type="entry name" value="TFPI/VKTCI-like"/>
</dbReference>
<accession>A0A8W8NSH9</accession>
<feature type="domain" description="BPTI/Kunitz inhibitor" evidence="4">
    <location>
        <begin position="98"/>
        <end position="148"/>
    </location>
</feature>
<evidence type="ECO:0000259" key="5">
    <source>
        <dbReference type="PROSITE" id="PS51390"/>
    </source>
</evidence>
<dbReference type="Proteomes" id="UP000005408">
    <property type="component" value="Unassembled WGS sequence"/>
</dbReference>
<feature type="signal peptide" evidence="3">
    <location>
        <begin position="1"/>
        <end position="17"/>
    </location>
</feature>
<evidence type="ECO:0000256" key="3">
    <source>
        <dbReference type="SAM" id="SignalP"/>
    </source>
</evidence>
<dbReference type="CDD" id="cd00109">
    <property type="entry name" value="Kunitz-type"/>
    <property type="match status" value="1"/>
</dbReference>
<evidence type="ECO:0000313" key="7">
    <source>
        <dbReference type="Proteomes" id="UP000005408"/>
    </source>
</evidence>
<dbReference type="SUPFAM" id="SSF57362">
    <property type="entry name" value="BPTI-like"/>
    <property type="match status" value="1"/>
</dbReference>
<dbReference type="Gene3D" id="4.10.410.10">
    <property type="entry name" value="Pancreatic trypsin inhibitor Kunitz domain"/>
    <property type="match status" value="1"/>
</dbReference>
<proteinExistence type="predicted"/>
<dbReference type="PROSITE" id="PS51390">
    <property type="entry name" value="WAP"/>
    <property type="match status" value="1"/>
</dbReference>
<dbReference type="Gene3D" id="4.10.75.10">
    <property type="entry name" value="Elafin-like"/>
    <property type="match status" value="1"/>
</dbReference>
<dbReference type="SMART" id="SM00217">
    <property type="entry name" value="WAP"/>
    <property type="match status" value="1"/>
</dbReference>